<dbReference type="PANTHER" id="PTHR30061">
    <property type="entry name" value="MALTOSE-BINDING PERIPLASMIC PROTEIN"/>
    <property type="match status" value="1"/>
</dbReference>
<dbReference type="GO" id="GO:0042956">
    <property type="term" value="P:maltodextrin transmembrane transport"/>
    <property type="evidence" value="ECO:0007669"/>
    <property type="project" value="TreeGrafter"/>
</dbReference>
<dbReference type="Proteomes" id="UP000191901">
    <property type="component" value="Chromosome"/>
</dbReference>
<dbReference type="SUPFAM" id="SSF53850">
    <property type="entry name" value="Periplasmic binding protein-like II"/>
    <property type="match status" value="1"/>
</dbReference>
<dbReference type="KEGG" id="hhg:XM38_007300"/>
<name>A0A1Z3HHQ7_9CYAN</name>
<evidence type="ECO:0000256" key="2">
    <source>
        <dbReference type="ARBA" id="ARBA00022448"/>
    </source>
</evidence>
<proteinExistence type="inferred from homology"/>
<dbReference type="CDD" id="cd14750">
    <property type="entry name" value="PBP2_TMBP"/>
    <property type="match status" value="1"/>
</dbReference>
<evidence type="ECO:0000256" key="1">
    <source>
        <dbReference type="ARBA" id="ARBA00008520"/>
    </source>
</evidence>
<dbReference type="GO" id="GO:1901982">
    <property type="term" value="F:maltose binding"/>
    <property type="evidence" value="ECO:0007669"/>
    <property type="project" value="TreeGrafter"/>
</dbReference>
<keyword evidence="4" id="KW-1133">Transmembrane helix</keyword>
<keyword evidence="3" id="KW-0732">Signal</keyword>
<sequence>MLGNNRLETLKRWIATQIHRSGRQIALALVAALVVVGAGWWVAWSQQPVTISFLVRAVEAQQLQILADEFEAEHPNIKIDMVEGPNAADNVENLYTTSFLLGDSPYDLVYSDVVWIPKFAAAGWLMDLSDRVSESELAQFLDADVAAGQYQGGLYRMPFRTAMGMLYYRTDLLEQLGMDAPDTFTDLIEASQAIQEQTDVPWGYVWQGLQYEGLVTNFVEIVAGYGGFWIDPETLDVGLDQPEAVQAVEFMRDVITEEISPAGVTNYLEEDSLRVFENGNAAFLRNWPYVWAEANKEDSPVQGNIALKPMVHAPNQDAAACLGGWGFGIAKSTPHPEEAWEVVQFFTSRRGQKQFALEHAYVPSRRDLFTDPDILAKFPHYEQLLEVAAATVPRPPVGQYAQLSDILQRYLSSALTDQMTPEAAMQRAAGESRRVLGTISRQSS</sequence>
<dbReference type="PANTHER" id="PTHR30061:SF50">
    <property type="entry name" value="MALTOSE_MALTODEXTRIN-BINDING PERIPLASMIC PROTEIN"/>
    <property type="match status" value="1"/>
</dbReference>
<dbReference type="STRING" id="1641165.XM38_10960"/>
<evidence type="ECO:0000313" key="5">
    <source>
        <dbReference type="EMBL" id="ASC69801.1"/>
    </source>
</evidence>
<evidence type="ECO:0000256" key="4">
    <source>
        <dbReference type="SAM" id="Phobius"/>
    </source>
</evidence>
<dbReference type="AlphaFoldDB" id="A0A1Z3HHQ7"/>
<dbReference type="GO" id="GO:0015768">
    <property type="term" value="P:maltose transport"/>
    <property type="evidence" value="ECO:0007669"/>
    <property type="project" value="TreeGrafter"/>
</dbReference>
<gene>
    <name evidence="5" type="ORF">XM38_007300</name>
</gene>
<keyword evidence="4" id="KW-0812">Transmembrane</keyword>
<dbReference type="Gene3D" id="3.40.190.10">
    <property type="entry name" value="Periplasmic binding protein-like II"/>
    <property type="match status" value="2"/>
</dbReference>
<protein>
    <submittedName>
        <fullName evidence="5">ABC transporter-binding protein</fullName>
    </submittedName>
</protein>
<dbReference type="EMBL" id="CP021983">
    <property type="protein sequence ID" value="ASC69801.1"/>
    <property type="molecule type" value="Genomic_DNA"/>
</dbReference>
<organism evidence="5 6">
    <name type="scientific">Halomicronema hongdechloris C2206</name>
    <dbReference type="NCBI Taxonomy" id="1641165"/>
    <lineage>
        <taxon>Bacteria</taxon>
        <taxon>Bacillati</taxon>
        <taxon>Cyanobacteriota</taxon>
        <taxon>Cyanophyceae</taxon>
        <taxon>Nodosilineales</taxon>
        <taxon>Nodosilineaceae</taxon>
        <taxon>Halomicronema</taxon>
    </lineage>
</organism>
<comment type="similarity">
    <text evidence="1">Belongs to the bacterial solute-binding protein 1 family.</text>
</comment>
<feature type="transmembrane region" description="Helical" evidence="4">
    <location>
        <begin position="25"/>
        <end position="44"/>
    </location>
</feature>
<evidence type="ECO:0000256" key="3">
    <source>
        <dbReference type="ARBA" id="ARBA00022729"/>
    </source>
</evidence>
<dbReference type="GO" id="GO:0055052">
    <property type="term" value="C:ATP-binding cassette (ABC) transporter complex, substrate-binding subunit-containing"/>
    <property type="evidence" value="ECO:0007669"/>
    <property type="project" value="TreeGrafter"/>
</dbReference>
<accession>A0A1Z3HHQ7</accession>
<reference evidence="5 6" key="1">
    <citation type="journal article" date="2016" name="Biochim. Biophys. Acta">
        <title>Characterization of red-shifted phycobilisomes isolated from the chlorophyll f-containing cyanobacterium Halomicronema hongdechloris.</title>
        <authorList>
            <person name="Li Y."/>
            <person name="Lin Y."/>
            <person name="Garvey C.J."/>
            <person name="Birch D."/>
            <person name="Corkery R.W."/>
            <person name="Loughlin P.C."/>
            <person name="Scheer H."/>
            <person name="Willows R.D."/>
            <person name="Chen M."/>
        </authorList>
    </citation>
    <scope>NUCLEOTIDE SEQUENCE [LARGE SCALE GENOMIC DNA]</scope>
    <source>
        <strain evidence="5 6">C2206</strain>
    </source>
</reference>
<keyword evidence="4" id="KW-0472">Membrane</keyword>
<keyword evidence="6" id="KW-1185">Reference proteome</keyword>
<dbReference type="InterPro" id="IPR006059">
    <property type="entry name" value="SBP"/>
</dbReference>
<keyword evidence="2" id="KW-0813">Transport</keyword>
<dbReference type="Pfam" id="PF01547">
    <property type="entry name" value="SBP_bac_1"/>
    <property type="match status" value="1"/>
</dbReference>
<evidence type="ECO:0000313" key="6">
    <source>
        <dbReference type="Proteomes" id="UP000191901"/>
    </source>
</evidence>